<accession>X0RSF9</accession>
<proteinExistence type="predicted"/>
<keyword evidence="1" id="KW-0472">Membrane</keyword>
<keyword evidence="1" id="KW-1133">Transmembrane helix</keyword>
<keyword evidence="1" id="KW-0812">Transmembrane</keyword>
<feature type="transmembrane region" description="Helical" evidence="1">
    <location>
        <begin position="54"/>
        <end position="76"/>
    </location>
</feature>
<dbReference type="AlphaFoldDB" id="X0RSF9"/>
<feature type="transmembrane region" description="Helical" evidence="1">
    <location>
        <begin position="83"/>
        <end position="106"/>
    </location>
</feature>
<feature type="transmembrane region" description="Helical" evidence="1">
    <location>
        <begin position="12"/>
        <end position="34"/>
    </location>
</feature>
<feature type="transmembrane region" description="Helical" evidence="1">
    <location>
        <begin position="126"/>
        <end position="147"/>
    </location>
</feature>
<name>X0RSF9_9ZZZZ</name>
<feature type="non-terminal residue" evidence="2">
    <location>
        <position position="233"/>
    </location>
</feature>
<reference evidence="2" key="1">
    <citation type="journal article" date="2014" name="Front. Microbiol.">
        <title>High frequency of phylogenetically diverse reductive dehalogenase-homologous genes in deep subseafloor sedimentary metagenomes.</title>
        <authorList>
            <person name="Kawai M."/>
            <person name="Futagami T."/>
            <person name="Toyoda A."/>
            <person name="Takaki Y."/>
            <person name="Nishi S."/>
            <person name="Hori S."/>
            <person name="Arai W."/>
            <person name="Tsubouchi T."/>
            <person name="Morono Y."/>
            <person name="Uchiyama I."/>
            <person name="Ito T."/>
            <person name="Fujiyama A."/>
            <person name="Inagaki F."/>
            <person name="Takami H."/>
        </authorList>
    </citation>
    <scope>NUCLEOTIDE SEQUENCE</scope>
    <source>
        <strain evidence="2">Expedition CK06-06</strain>
    </source>
</reference>
<protein>
    <submittedName>
        <fullName evidence="2">Uncharacterized protein</fullName>
    </submittedName>
</protein>
<organism evidence="2">
    <name type="scientific">marine sediment metagenome</name>
    <dbReference type="NCBI Taxonomy" id="412755"/>
    <lineage>
        <taxon>unclassified sequences</taxon>
        <taxon>metagenomes</taxon>
        <taxon>ecological metagenomes</taxon>
    </lineage>
</organism>
<gene>
    <name evidence="2" type="ORF">S01H1_17409</name>
</gene>
<comment type="caution">
    <text evidence="2">The sequence shown here is derived from an EMBL/GenBank/DDBJ whole genome shotgun (WGS) entry which is preliminary data.</text>
</comment>
<dbReference type="EMBL" id="BARS01009235">
    <property type="protein sequence ID" value="GAF71784.1"/>
    <property type="molecule type" value="Genomic_DNA"/>
</dbReference>
<sequence>MVYLPRLSLLDKTIAFVSWALAGAIFLTVGWLAMEPDDPLGAVSLLTRSGTVGMLVQVIALVGVAAAMATVVAGRLLADVGTFAIAVGLAAVSLRGGTAEALLVDYADLSPGLHRWLAVKLAFESVVWLVVILVAVGVSALVIHWCFSRVEDADGERTCLRAALAGALAAHDLPTISGRAFGVSADQQTALSDGIKHTVITAGAGLAVISVLSSGLSSRSIQHGQTCFVVTAG</sequence>
<evidence type="ECO:0000313" key="2">
    <source>
        <dbReference type="EMBL" id="GAF71784.1"/>
    </source>
</evidence>
<evidence type="ECO:0000256" key="1">
    <source>
        <dbReference type="SAM" id="Phobius"/>
    </source>
</evidence>